<evidence type="ECO:0000313" key="2">
    <source>
        <dbReference type="Proteomes" id="UP000183208"/>
    </source>
</evidence>
<name>A0A1M7LKB0_9BRAD</name>
<dbReference type="OrthoDB" id="8256250at2"/>
<protein>
    <submittedName>
        <fullName evidence="1">Uncharacterized protein</fullName>
    </submittedName>
</protein>
<organism evidence="1 2">
    <name type="scientific">Bradyrhizobium lablabi</name>
    <dbReference type="NCBI Taxonomy" id="722472"/>
    <lineage>
        <taxon>Bacteria</taxon>
        <taxon>Pseudomonadati</taxon>
        <taxon>Pseudomonadota</taxon>
        <taxon>Alphaproteobacteria</taxon>
        <taxon>Hyphomicrobiales</taxon>
        <taxon>Nitrobacteraceae</taxon>
        <taxon>Bradyrhizobium</taxon>
    </lineage>
</organism>
<dbReference type="RefSeq" id="WP_143039591.1">
    <property type="nucleotide sequence ID" value="NZ_FNTI01000001.1"/>
</dbReference>
<accession>A0A1M7LKB0</accession>
<evidence type="ECO:0000313" key="1">
    <source>
        <dbReference type="EMBL" id="SEC17098.1"/>
    </source>
</evidence>
<gene>
    <name evidence="1" type="ORF">SAMN05444171_0808</name>
</gene>
<dbReference type="AlphaFoldDB" id="A0A1M7LKB0"/>
<sequence length="67" mass="7352">MDWDANRIAVGTRFKINKLGAVRCPNLADKIGIVVGLSRRTTGITVLFDGDRRPTCLHMGYISSSSE</sequence>
<dbReference type="Proteomes" id="UP000183208">
    <property type="component" value="Unassembled WGS sequence"/>
</dbReference>
<dbReference type="EMBL" id="FNTI01000001">
    <property type="protein sequence ID" value="SEC17098.1"/>
    <property type="molecule type" value="Genomic_DNA"/>
</dbReference>
<proteinExistence type="predicted"/>
<reference evidence="1 2" key="1">
    <citation type="submission" date="2016-10" db="EMBL/GenBank/DDBJ databases">
        <authorList>
            <person name="de Groot N.N."/>
        </authorList>
    </citation>
    <scope>NUCLEOTIDE SEQUENCE [LARGE SCALE GENOMIC DNA]</scope>
    <source>
        <strain evidence="1 2">GAS522</strain>
    </source>
</reference>